<dbReference type="EMBL" id="FTNO01000001">
    <property type="protein sequence ID" value="SIR10370.1"/>
    <property type="molecule type" value="Genomic_DNA"/>
</dbReference>
<dbReference type="GO" id="GO:0000502">
    <property type="term" value="C:proteasome complex"/>
    <property type="evidence" value="ECO:0007669"/>
    <property type="project" value="UniProtKB-KW"/>
</dbReference>
<accession>A0A1N6Y711</accession>
<keyword evidence="2" id="KW-0479">Metal-binding</keyword>
<evidence type="ECO:0000256" key="3">
    <source>
        <dbReference type="ARBA" id="ARBA00022801"/>
    </source>
</evidence>
<keyword evidence="5" id="KW-0482">Metalloprotease</keyword>
<dbReference type="InterPro" id="IPR028090">
    <property type="entry name" value="JAB_dom_prok"/>
</dbReference>
<evidence type="ECO:0000313" key="8">
    <source>
        <dbReference type="Proteomes" id="UP000186914"/>
    </source>
</evidence>
<dbReference type="GO" id="GO:0008237">
    <property type="term" value="F:metallopeptidase activity"/>
    <property type="evidence" value="ECO:0007669"/>
    <property type="project" value="UniProtKB-KW"/>
</dbReference>
<dbReference type="AlphaFoldDB" id="A0A1N6Y711"/>
<evidence type="ECO:0000313" key="7">
    <source>
        <dbReference type="EMBL" id="SIR10370.1"/>
    </source>
</evidence>
<evidence type="ECO:0000256" key="4">
    <source>
        <dbReference type="ARBA" id="ARBA00022833"/>
    </source>
</evidence>
<keyword evidence="3" id="KW-0378">Hydrolase</keyword>
<dbReference type="Proteomes" id="UP000186914">
    <property type="component" value="Unassembled WGS sequence"/>
</dbReference>
<keyword evidence="7" id="KW-0647">Proteasome</keyword>
<sequence>MPLFRSNEILGIAGEALVFALESSRDSHPNEYMGFLRGEPASKLGLDRKGIVITDILVIPGTESNSVSATVKTSTVPNDRNAVGSVHSHPNGVLRPSDADLATFGQGDVHIIIGAPYDRDSWKAFDREGKPRVLDVLDVELPDAESFFDFTQADIDEELREQ</sequence>
<keyword evidence="8" id="KW-1185">Reference proteome</keyword>
<gene>
    <name evidence="7" type="ORF">SAMN05421858_1432</name>
</gene>
<dbReference type="SUPFAM" id="SSF102712">
    <property type="entry name" value="JAB1/MPN domain"/>
    <property type="match status" value="1"/>
</dbReference>
<dbReference type="GO" id="GO:0046872">
    <property type="term" value="F:metal ion binding"/>
    <property type="evidence" value="ECO:0007669"/>
    <property type="project" value="UniProtKB-KW"/>
</dbReference>
<name>A0A1N6Y711_9EURY</name>
<dbReference type="InterPro" id="IPR037518">
    <property type="entry name" value="MPN"/>
</dbReference>
<dbReference type="OrthoDB" id="4612at2157"/>
<dbReference type="RefSeq" id="WP_076429195.1">
    <property type="nucleotide sequence ID" value="NZ_FTNO01000001.1"/>
</dbReference>
<dbReference type="GO" id="GO:0006508">
    <property type="term" value="P:proteolysis"/>
    <property type="evidence" value="ECO:0007669"/>
    <property type="project" value="UniProtKB-KW"/>
</dbReference>
<dbReference type="Pfam" id="PF14464">
    <property type="entry name" value="Prok-JAB"/>
    <property type="match status" value="1"/>
</dbReference>
<evidence type="ECO:0000256" key="5">
    <source>
        <dbReference type="ARBA" id="ARBA00023049"/>
    </source>
</evidence>
<proteinExistence type="predicted"/>
<dbReference type="PROSITE" id="PS50249">
    <property type="entry name" value="MPN"/>
    <property type="match status" value="1"/>
</dbReference>
<keyword evidence="4" id="KW-0862">Zinc</keyword>
<evidence type="ECO:0000259" key="6">
    <source>
        <dbReference type="PROSITE" id="PS50249"/>
    </source>
</evidence>
<reference evidence="8" key="1">
    <citation type="submission" date="2017-01" db="EMBL/GenBank/DDBJ databases">
        <authorList>
            <person name="Varghese N."/>
            <person name="Submissions S."/>
        </authorList>
    </citation>
    <scope>NUCLEOTIDE SEQUENCE [LARGE SCALE GENOMIC DNA]</scope>
    <source>
        <strain evidence="8">CGMCC 1.7737</strain>
    </source>
</reference>
<evidence type="ECO:0000256" key="2">
    <source>
        <dbReference type="ARBA" id="ARBA00022723"/>
    </source>
</evidence>
<evidence type="ECO:0000256" key="1">
    <source>
        <dbReference type="ARBA" id="ARBA00022670"/>
    </source>
</evidence>
<feature type="domain" description="MPN" evidence="6">
    <location>
        <begin position="10"/>
        <end position="131"/>
    </location>
</feature>
<keyword evidence="1" id="KW-0645">Protease</keyword>
<organism evidence="7 8">
    <name type="scientific">Haladaptatus litoreus</name>
    <dbReference type="NCBI Taxonomy" id="553468"/>
    <lineage>
        <taxon>Archaea</taxon>
        <taxon>Methanobacteriati</taxon>
        <taxon>Methanobacteriota</taxon>
        <taxon>Stenosarchaea group</taxon>
        <taxon>Halobacteria</taxon>
        <taxon>Halobacteriales</taxon>
        <taxon>Haladaptataceae</taxon>
        <taxon>Haladaptatus</taxon>
    </lineage>
</organism>
<protein>
    <submittedName>
        <fullName evidence="7">Proteasome Rpn11 subunit JAMM motif. Metallo peptidase. MEROPS family M67B</fullName>
    </submittedName>
</protein>
<dbReference type="Gene3D" id="3.40.140.10">
    <property type="entry name" value="Cytidine Deaminase, domain 2"/>
    <property type="match status" value="1"/>
</dbReference>
<dbReference type="CDD" id="cd08072">
    <property type="entry name" value="MPN_archaeal"/>
    <property type="match status" value="1"/>
</dbReference>